<dbReference type="EMBL" id="CP047020">
    <property type="protein sequence ID" value="QHA03277.1"/>
    <property type="molecule type" value="Genomic_DNA"/>
</dbReference>
<evidence type="ECO:0000313" key="3">
    <source>
        <dbReference type="EMBL" id="QHA03277.1"/>
    </source>
</evidence>
<evidence type="ECO:0000313" key="4">
    <source>
        <dbReference type="Proteomes" id="UP000436138"/>
    </source>
</evidence>
<reference evidence="3 4" key="1">
    <citation type="submission" date="2019-12" db="EMBL/GenBank/DDBJ databases">
        <title>Streptomyces sp. strain T44 isolated from rhizosphere soil of Broussonetia papyrifera.</title>
        <authorList>
            <person name="Mo P."/>
        </authorList>
    </citation>
    <scope>NUCLEOTIDE SEQUENCE [LARGE SCALE GENOMIC DNA]</scope>
    <source>
        <strain evidence="3 4">T44</strain>
    </source>
</reference>
<feature type="region of interest" description="Disordered" evidence="1">
    <location>
        <begin position="98"/>
        <end position="120"/>
    </location>
</feature>
<dbReference type="AlphaFoldDB" id="A0A6I6N2S7"/>
<gene>
    <name evidence="3" type="ORF">GQF42_08385</name>
</gene>
<keyword evidence="2" id="KW-0732">Signal</keyword>
<dbReference type="KEGG" id="sbro:GQF42_08385"/>
<feature type="signal peptide" evidence="2">
    <location>
        <begin position="1"/>
        <end position="24"/>
    </location>
</feature>
<sequence length="204" mass="20121">MVRPAVLVAVLLGLFLMHGGPAAANGGCHGAAPDAAAMPSAADATAGTADTTGAATEHVGMRSAQEHMAGATHTVGLQTVPARMAAATAVAPEAAHTAVAPSTTHTEVAPAAAAPGAPRATAGNAALRPLEATARPAEAMRGELCLATTTTRPGVPPPPSTAVACALPAAVLLPWARRPYGEARHRGPPVGGRDLLLQVCVTRT</sequence>
<keyword evidence="4" id="KW-1185">Reference proteome</keyword>
<proteinExistence type="predicted"/>
<feature type="compositionally biased region" description="Low complexity" evidence="1">
    <location>
        <begin position="109"/>
        <end position="120"/>
    </location>
</feature>
<evidence type="ECO:0000256" key="2">
    <source>
        <dbReference type="SAM" id="SignalP"/>
    </source>
</evidence>
<organism evidence="3 4">
    <name type="scientific">Streptomyces broussonetiae</name>
    <dbReference type="NCBI Taxonomy" id="2686304"/>
    <lineage>
        <taxon>Bacteria</taxon>
        <taxon>Bacillati</taxon>
        <taxon>Actinomycetota</taxon>
        <taxon>Actinomycetes</taxon>
        <taxon>Kitasatosporales</taxon>
        <taxon>Streptomycetaceae</taxon>
        <taxon>Streptomyces</taxon>
    </lineage>
</organism>
<dbReference type="RefSeq" id="WP_158919013.1">
    <property type="nucleotide sequence ID" value="NZ_CP047020.1"/>
</dbReference>
<evidence type="ECO:0000256" key="1">
    <source>
        <dbReference type="SAM" id="MobiDB-lite"/>
    </source>
</evidence>
<protein>
    <submittedName>
        <fullName evidence="3">Uncharacterized protein</fullName>
    </submittedName>
</protein>
<accession>A0A6I6N2S7</accession>
<dbReference type="Proteomes" id="UP000436138">
    <property type="component" value="Chromosome"/>
</dbReference>
<feature type="chain" id="PRO_5026006499" evidence="2">
    <location>
        <begin position="25"/>
        <end position="204"/>
    </location>
</feature>
<name>A0A6I6N2S7_9ACTN</name>